<evidence type="ECO:0000313" key="10">
    <source>
        <dbReference type="EMBL" id="KAK2077829.1"/>
    </source>
</evidence>
<comment type="similarity">
    <text evidence="1 7">Belongs to the amidase family. GatA subfamily.</text>
</comment>
<dbReference type="PANTHER" id="PTHR11895">
    <property type="entry name" value="TRANSAMIDASE"/>
    <property type="match status" value="1"/>
</dbReference>
<dbReference type="SUPFAM" id="SSF46938">
    <property type="entry name" value="CRAL/TRIO N-terminal domain"/>
    <property type="match status" value="1"/>
</dbReference>
<feature type="active site" description="Acyl-ester intermediate" evidence="7">
    <location>
        <position position="693"/>
    </location>
</feature>
<dbReference type="Gene3D" id="3.40.525.10">
    <property type="entry name" value="CRAL-TRIO lipid binding domain"/>
    <property type="match status" value="1"/>
</dbReference>
<dbReference type="CDD" id="cd00170">
    <property type="entry name" value="SEC14"/>
    <property type="match status" value="1"/>
</dbReference>
<organism evidence="10 11">
    <name type="scientific">Prototheca wickerhamii</name>
    <dbReference type="NCBI Taxonomy" id="3111"/>
    <lineage>
        <taxon>Eukaryota</taxon>
        <taxon>Viridiplantae</taxon>
        <taxon>Chlorophyta</taxon>
        <taxon>core chlorophytes</taxon>
        <taxon>Trebouxiophyceae</taxon>
        <taxon>Chlorellales</taxon>
        <taxon>Chlorellaceae</taxon>
        <taxon>Prototheca</taxon>
    </lineage>
</organism>
<comment type="caution">
    <text evidence="10">The sequence shown here is derived from an EMBL/GenBank/DDBJ whole genome shotgun (WGS) entry which is preliminary data.</text>
</comment>
<dbReference type="InterPro" id="IPR036865">
    <property type="entry name" value="CRAL-TRIO_dom_sf"/>
</dbReference>
<dbReference type="GO" id="GO:0009570">
    <property type="term" value="C:chloroplast stroma"/>
    <property type="evidence" value="ECO:0007669"/>
    <property type="project" value="UniProtKB-SubCell"/>
</dbReference>
<dbReference type="Gene3D" id="3.90.1300.10">
    <property type="entry name" value="Amidase signature (AS) domain"/>
    <property type="match status" value="1"/>
</dbReference>
<dbReference type="SMART" id="SM00516">
    <property type="entry name" value="SEC14"/>
    <property type="match status" value="1"/>
</dbReference>
<dbReference type="GO" id="GO:0070681">
    <property type="term" value="P:glutaminyl-tRNAGln biosynthesis via transamidation"/>
    <property type="evidence" value="ECO:0007669"/>
    <property type="project" value="UniProtKB-UniRule"/>
</dbReference>
<name>A0AAD9IIN8_PROWI</name>
<dbReference type="HAMAP" id="MF_00120">
    <property type="entry name" value="GatA"/>
    <property type="match status" value="1"/>
</dbReference>
<feature type="domain" description="CRAL-TRIO" evidence="9">
    <location>
        <begin position="134"/>
        <end position="308"/>
    </location>
</feature>
<keyword evidence="7" id="KW-0934">Plastid</keyword>
<feature type="compositionally biased region" description="Polar residues" evidence="8">
    <location>
        <begin position="403"/>
        <end position="417"/>
    </location>
</feature>
<comment type="function">
    <text evidence="7">Allows the formation of correctly charged Gln-tRNA(Gln) through the transamidation of misacylated Glu-tRNA(Gln) in chloroplasts and mitochondria. The reaction takes place in the presence of glutamine and ATP through an activated gamma-phospho-Glu-tRNA(Gln).</text>
</comment>
<dbReference type="Pfam" id="PF01425">
    <property type="entry name" value="Amidase"/>
    <property type="match status" value="1"/>
</dbReference>
<comment type="catalytic activity">
    <reaction evidence="6 7">
        <text>L-glutamyl-tRNA(Gln) + L-glutamine + ATP + H2O = L-glutaminyl-tRNA(Gln) + L-glutamate + ADP + phosphate + H(+)</text>
        <dbReference type="Rhea" id="RHEA:17521"/>
        <dbReference type="Rhea" id="RHEA-COMP:9681"/>
        <dbReference type="Rhea" id="RHEA-COMP:9684"/>
        <dbReference type="ChEBI" id="CHEBI:15377"/>
        <dbReference type="ChEBI" id="CHEBI:15378"/>
        <dbReference type="ChEBI" id="CHEBI:29985"/>
        <dbReference type="ChEBI" id="CHEBI:30616"/>
        <dbReference type="ChEBI" id="CHEBI:43474"/>
        <dbReference type="ChEBI" id="CHEBI:58359"/>
        <dbReference type="ChEBI" id="CHEBI:78520"/>
        <dbReference type="ChEBI" id="CHEBI:78521"/>
        <dbReference type="ChEBI" id="CHEBI:456216"/>
        <dbReference type="EC" id="6.3.5.7"/>
    </reaction>
</comment>
<accession>A0AAD9IIN8</accession>
<dbReference type="Gene3D" id="1.10.8.20">
    <property type="entry name" value="N-terminal domain of phosphatidylinositol transfer protein sec14p"/>
    <property type="match status" value="1"/>
</dbReference>
<dbReference type="InterPro" id="IPR001251">
    <property type="entry name" value="CRAL-TRIO_dom"/>
</dbReference>
<evidence type="ECO:0000256" key="5">
    <source>
        <dbReference type="ARBA" id="ARBA00022917"/>
    </source>
</evidence>
<dbReference type="PROSITE" id="PS00571">
    <property type="entry name" value="AMIDASES"/>
    <property type="match status" value="1"/>
</dbReference>
<dbReference type="GO" id="GO:0005739">
    <property type="term" value="C:mitochondrion"/>
    <property type="evidence" value="ECO:0007669"/>
    <property type="project" value="UniProtKB-SubCell"/>
</dbReference>
<keyword evidence="4 7" id="KW-0067">ATP-binding</keyword>
<dbReference type="Pfam" id="PF00650">
    <property type="entry name" value="CRAL_TRIO"/>
    <property type="match status" value="1"/>
</dbReference>
<dbReference type="InterPro" id="IPR020556">
    <property type="entry name" value="Amidase_CS"/>
</dbReference>
<keyword evidence="3 7" id="KW-0547">Nucleotide-binding</keyword>
<dbReference type="PANTHER" id="PTHR11895:SF7">
    <property type="entry name" value="GLUTAMYL-TRNA(GLN) AMIDOTRANSFERASE SUBUNIT A, MITOCHONDRIAL"/>
    <property type="match status" value="1"/>
</dbReference>
<feature type="region of interest" description="Disordered" evidence="8">
    <location>
        <begin position="646"/>
        <end position="665"/>
    </location>
</feature>
<dbReference type="NCBIfam" id="TIGR00132">
    <property type="entry name" value="gatA"/>
    <property type="match status" value="1"/>
</dbReference>
<sequence>MTENGGLSPASSPGRHSRRSHDEGQNTGLLRLSFARLVSHSEKRLSEKTGTDAEFASHWGVTKEEEAEKLTALRRAVEATSGKLPPFFDDMYLKRFLRARGHDVERAKAMFLAHLAWRKENEVDSLLEKFHFKERDAVLSIYPQGYHKTDKQGRPIYIQHLGQVNLKTLTSITTEERMLQYHIQEYERCLKYIFPICSKIAGHQICTTFTILDLKGVGLRHLTGETKRILNKIVDIDSNNYPETLGQTLIINAPSVFKMLWSVVKPMLDVRTQAKVKVASSNYMPELLKYVDIENIPAYLGGKSKGSLVDDVGPWQIPQLVAEVEAEAAARDGRAVATPKSTTDEGTPLAGAKAEEPNTTLELGGINEAAKHADGAAHAPLLRQESAYLDAVDFIDAARRDSMSSVTSPSGEASVYSSPRGGSVGTPRIDEEGFAPHLAVSTEPPNAQRVNRQSSLTQSLLDRQDDSVLGTTLQIPILARVRALEQKFPELEVRLRKQLSPAEQLPSKNLGTGTLMSRVAALERAMDTLLVAQSAPAVQVTRRYLDRIQQAQDLGAYIAVDGEGALREAEAIDRSVRAGQAPAGSLLGAPLAVKDNICVRGLKASAGSRILGDYTAPYDAHAVSGLRDAGAVVLGKTNLDAFGMGSSTENSASGPTRNPWAPALVPGGSSGGSAAAVAAGLCAAALGSDTGGSVRQPAAFCGVLGLKPTYGRVSRRGLIAYASSLDTVGVLARSAADAAEVLGAIAGHDAGDATSAQVEPFCAVARDFLSPEDMPSAPLAGLRIGIVRETTGAGVQDAVAQGLQDSAAHLASLGAEVEEVSLPTFSAGLPAYYVIALSEASSNLSRFDGVRYGGREERPELRAMLRASRGAGLSREVQRRILMGTYALSAGYVDELYGRAQRVRTLVAREMRGALGRLDALLSPVAPTTPFALGRAEEDPLEMYKGDIMTVNVNLAGLPALAVPCGTTAVQGTEVPLAVQLIGGPWEEVKLLRIAHAFQATRPPVRCSQYLRDD</sequence>
<dbReference type="InterPro" id="IPR004412">
    <property type="entry name" value="GatA"/>
</dbReference>
<dbReference type="SMART" id="SM01100">
    <property type="entry name" value="CRAL_TRIO_N"/>
    <property type="match status" value="1"/>
</dbReference>
<dbReference type="SUPFAM" id="SSF75304">
    <property type="entry name" value="Amidase signature (AS) enzymes"/>
    <property type="match status" value="1"/>
</dbReference>
<dbReference type="SUPFAM" id="SSF52087">
    <property type="entry name" value="CRAL/TRIO domain"/>
    <property type="match status" value="1"/>
</dbReference>
<evidence type="ECO:0000256" key="8">
    <source>
        <dbReference type="SAM" id="MobiDB-lite"/>
    </source>
</evidence>
<keyword evidence="7" id="KW-0496">Mitochondrion</keyword>
<evidence type="ECO:0000256" key="6">
    <source>
        <dbReference type="ARBA" id="ARBA00047407"/>
    </source>
</evidence>
<proteinExistence type="inferred from homology"/>
<dbReference type="GO" id="GO:0050567">
    <property type="term" value="F:glutaminyl-tRNA synthase (glutamine-hydrolyzing) activity"/>
    <property type="evidence" value="ECO:0007669"/>
    <property type="project" value="UniProtKB-UniRule"/>
</dbReference>
<dbReference type="InterPro" id="IPR000120">
    <property type="entry name" value="Amidase"/>
</dbReference>
<dbReference type="AlphaFoldDB" id="A0AAD9IIN8"/>
<feature type="region of interest" description="Disordered" evidence="8">
    <location>
        <begin position="403"/>
        <end position="426"/>
    </location>
</feature>
<gene>
    <name evidence="7" type="primary">GATA</name>
    <name evidence="10" type="ORF">QBZ16_004677</name>
</gene>
<feature type="active site" description="Charge relay system" evidence="7">
    <location>
        <position position="669"/>
    </location>
</feature>
<feature type="region of interest" description="Disordered" evidence="8">
    <location>
        <begin position="332"/>
        <end position="352"/>
    </location>
</feature>
<evidence type="ECO:0000256" key="1">
    <source>
        <dbReference type="ARBA" id="ARBA00008069"/>
    </source>
</evidence>
<comment type="miscellaneous">
    <text evidence="7">This protein may be expected to contain an N-terminal transit peptide but none has been predicted.</text>
</comment>
<dbReference type="GO" id="GO:0032543">
    <property type="term" value="P:mitochondrial translation"/>
    <property type="evidence" value="ECO:0007669"/>
    <property type="project" value="UniProtKB-UniRule"/>
</dbReference>
<evidence type="ECO:0000256" key="4">
    <source>
        <dbReference type="ARBA" id="ARBA00022840"/>
    </source>
</evidence>
<keyword evidence="11" id="KW-1185">Reference proteome</keyword>
<comment type="subunit">
    <text evidence="7">Subunit of the heterotrimeric GatCAB amidotransferase (AdT) complex, composed of A, B and C subunits.</text>
</comment>
<dbReference type="InterPro" id="IPR036928">
    <property type="entry name" value="AS_sf"/>
</dbReference>
<dbReference type="InterPro" id="IPR023631">
    <property type="entry name" value="Amidase_dom"/>
</dbReference>
<keyword evidence="2 7" id="KW-0436">Ligase</keyword>
<evidence type="ECO:0000256" key="2">
    <source>
        <dbReference type="ARBA" id="ARBA00022598"/>
    </source>
</evidence>
<dbReference type="GO" id="GO:0005524">
    <property type="term" value="F:ATP binding"/>
    <property type="evidence" value="ECO:0007669"/>
    <property type="project" value="UniProtKB-KW"/>
</dbReference>
<evidence type="ECO:0000256" key="3">
    <source>
        <dbReference type="ARBA" id="ARBA00022741"/>
    </source>
</evidence>
<evidence type="ECO:0000256" key="7">
    <source>
        <dbReference type="HAMAP-Rule" id="MF_03150"/>
    </source>
</evidence>
<comment type="subcellular location">
    <subcellularLocation>
        <location evidence="7">Mitochondrion</location>
    </subcellularLocation>
    <subcellularLocation>
        <location evidence="7">Plastid</location>
        <location evidence="7">Chloroplast stroma</location>
    </subcellularLocation>
</comment>
<dbReference type="EMBL" id="JASFZW010000006">
    <property type="protein sequence ID" value="KAK2077829.1"/>
    <property type="molecule type" value="Genomic_DNA"/>
</dbReference>
<evidence type="ECO:0000259" key="9">
    <source>
        <dbReference type="PROSITE" id="PS50191"/>
    </source>
</evidence>
<dbReference type="Proteomes" id="UP001255856">
    <property type="component" value="Unassembled WGS sequence"/>
</dbReference>
<dbReference type="InterPro" id="IPR036273">
    <property type="entry name" value="CRAL/TRIO_N_dom_sf"/>
</dbReference>
<feature type="compositionally biased region" description="Polar residues" evidence="8">
    <location>
        <begin position="646"/>
        <end position="656"/>
    </location>
</feature>
<reference evidence="10" key="1">
    <citation type="submission" date="2021-01" db="EMBL/GenBank/DDBJ databases">
        <authorList>
            <person name="Eckstrom K.M.E."/>
        </authorList>
    </citation>
    <scope>NUCLEOTIDE SEQUENCE</scope>
    <source>
        <strain evidence="10">UVCC 0001</strain>
    </source>
</reference>
<dbReference type="GO" id="GO:0030956">
    <property type="term" value="C:glutamyl-tRNA(Gln) amidotransferase complex"/>
    <property type="evidence" value="ECO:0007669"/>
    <property type="project" value="UniProtKB-UniRule"/>
</dbReference>
<evidence type="ECO:0000313" key="11">
    <source>
        <dbReference type="Proteomes" id="UP001255856"/>
    </source>
</evidence>
<dbReference type="InterPro" id="IPR011074">
    <property type="entry name" value="CRAL/TRIO_N_dom"/>
</dbReference>
<feature type="region of interest" description="Disordered" evidence="8">
    <location>
        <begin position="1"/>
        <end position="25"/>
    </location>
</feature>
<feature type="compositionally biased region" description="Polar residues" evidence="8">
    <location>
        <begin position="1"/>
        <end position="11"/>
    </location>
</feature>
<dbReference type="EC" id="6.3.5.7" evidence="7"/>
<dbReference type="PROSITE" id="PS50191">
    <property type="entry name" value="CRAL_TRIO"/>
    <property type="match status" value="1"/>
</dbReference>
<feature type="active site" description="Charge relay system" evidence="7">
    <location>
        <position position="594"/>
    </location>
</feature>
<protein>
    <recommendedName>
        <fullName evidence="7">Glutamyl-tRNA(Gln) amidotransferase subunit A, chloroplastic/mitochondrial</fullName>
        <shortName evidence="7">Glu-AdT subunit A</shortName>
        <ecNumber evidence="7">6.3.5.7</ecNumber>
    </recommendedName>
</protein>
<keyword evidence="7" id="KW-0150">Chloroplast</keyword>
<keyword evidence="5 7" id="KW-0648">Protein biosynthesis</keyword>